<dbReference type="AlphaFoldDB" id="A0A510HHH3"/>
<dbReference type="InterPro" id="IPR003382">
    <property type="entry name" value="Flavoprotein"/>
</dbReference>
<dbReference type="InterPro" id="IPR036551">
    <property type="entry name" value="Flavin_trans-like"/>
</dbReference>
<reference evidence="2" key="1">
    <citation type="journal article" date="2019" name="Microbiol. Resour. Announc.">
        <title>Complete Genome Sequence of Rubrobacter xylanophilus Strain AA3-22, Isolated from Arima Onsen in Japan.</title>
        <authorList>
            <person name="Tomariguchi N."/>
            <person name="Miyazaki K."/>
        </authorList>
    </citation>
    <scope>NUCLEOTIDE SEQUENCE [LARGE SCALE GENOMIC DNA]</scope>
    <source>
        <strain evidence="2">AA3-22</strain>
    </source>
</reference>
<dbReference type="GO" id="GO:0004633">
    <property type="term" value="F:phosphopantothenoylcysteine decarboxylase activity"/>
    <property type="evidence" value="ECO:0007669"/>
    <property type="project" value="TreeGrafter"/>
</dbReference>
<dbReference type="OrthoDB" id="2395518at2"/>
<protein>
    <recommendedName>
        <fullName evidence="1">Flavoprotein domain-containing protein</fullName>
    </recommendedName>
</protein>
<organism evidence="2 3">
    <name type="scientific">Rubrobacter xylanophilus</name>
    <dbReference type="NCBI Taxonomy" id="49319"/>
    <lineage>
        <taxon>Bacteria</taxon>
        <taxon>Bacillati</taxon>
        <taxon>Actinomycetota</taxon>
        <taxon>Rubrobacteria</taxon>
        <taxon>Rubrobacterales</taxon>
        <taxon>Rubrobacteraceae</taxon>
        <taxon>Rubrobacter</taxon>
    </lineage>
</organism>
<evidence type="ECO:0000313" key="2">
    <source>
        <dbReference type="EMBL" id="BBL79446.1"/>
    </source>
</evidence>
<dbReference type="Pfam" id="PF02441">
    <property type="entry name" value="Flavoprotein"/>
    <property type="match status" value="1"/>
</dbReference>
<dbReference type="RefSeq" id="WP_143527452.1">
    <property type="nucleotide sequence ID" value="NZ_AP019791.1"/>
</dbReference>
<dbReference type="GO" id="GO:0015937">
    <property type="term" value="P:coenzyme A biosynthetic process"/>
    <property type="evidence" value="ECO:0007669"/>
    <property type="project" value="TreeGrafter"/>
</dbReference>
<gene>
    <name evidence="2" type="ORF">RxyAA322_13000</name>
</gene>
<dbReference type="EMBL" id="AP019791">
    <property type="protein sequence ID" value="BBL79446.1"/>
    <property type="molecule type" value="Genomic_DNA"/>
</dbReference>
<dbReference type="PANTHER" id="PTHR14359:SF6">
    <property type="entry name" value="PHOSPHOPANTOTHENOYLCYSTEINE DECARBOXYLASE"/>
    <property type="match status" value="1"/>
</dbReference>
<sequence>MSEDLGFRRLLFLATGALGTAFLPSWIALLKQSYDCEIRLAITAGAKKFVTPTALSAISGNPVSGPGWQEDQSAGAEHLLLAEWSEVVIVFPASLDFCARIAHGLSDDIPTAVVATTEAPVVVAPSAGGASLNKAQSKWMIHRLREHGHHVLDTVSGMSVTTGRLEEGSPVPFAKLLQTLWRLGAVSPNSSTDRVKRAKEKG</sequence>
<name>A0A510HHH3_9ACTN</name>
<dbReference type="GO" id="GO:0071513">
    <property type="term" value="C:phosphopantothenoylcysteine decarboxylase complex"/>
    <property type="evidence" value="ECO:0007669"/>
    <property type="project" value="TreeGrafter"/>
</dbReference>
<dbReference type="GO" id="GO:0010181">
    <property type="term" value="F:FMN binding"/>
    <property type="evidence" value="ECO:0007669"/>
    <property type="project" value="TreeGrafter"/>
</dbReference>
<evidence type="ECO:0000313" key="3">
    <source>
        <dbReference type="Proteomes" id="UP000318065"/>
    </source>
</evidence>
<accession>A0A510HHH3</accession>
<evidence type="ECO:0000259" key="1">
    <source>
        <dbReference type="Pfam" id="PF02441"/>
    </source>
</evidence>
<dbReference type="SUPFAM" id="SSF52507">
    <property type="entry name" value="Homo-oligomeric flavin-containing Cys decarboxylases, HFCD"/>
    <property type="match status" value="1"/>
</dbReference>
<dbReference type="Gene3D" id="3.40.50.1950">
    <property type="entry name" value="Flavin prenyltransferase-like"/>
    <property type="match status" value="1"/>
</dbReference>
<feature type="domain" description="Flavoprotein" evidence="1">
    <location>
        <begin position="9"/>
        <end position="126"/>
    </location>
</feature>
<dbReference type="Proteomes" id="UP000318065">
    <property type="component" value="Chromosome"/>
</dbReference>
<dbReference type="PANTHER" id="PTHR14359">
    <property type="entry name" value="HOMO-OLIGOMERIC FLAVIN CONTAINING CYS DECARBOXYLASE FAMILY"/>
    <property type="match status" value="1"/>
</dbReference>
<proteinExistence type="predicted"/>
<keyword evidence="3" id="KW-1185">Reference proteome</keyword>